<reference evidence="1 2" key="1">
    <citation type="journal article" date="2019" name="Commun. Biol.">
        <title>The bagworm genome reveals a unique fibroin gene that provides high tensile strength.</title>
        <authorList>
            <person name="Kono N."/>
            <person name="Nakamura H."/>
            <person name="Ohtoshi R."/>
            <person name="Tomita M."/>
            <person name="Numata K."/>
            <person name="Arakawa K."/>
        </authorList>
    </citation>
    <scope>NUCLEOTIDE SEQUENCE [LARGE SCALE GENOMIC DNA]</scope>
</reference>
<dbReference type="AlphaFoldDB" id="A0A4C1ZE65"/>
<proteinExistence type="predicted"/>
<gene>
    <name evidence="1" type="ORF">EVAR_55194_1</name>
</gene>
<accession>A0A4C1ZE65</accession>
<name>A0A4C1ZE65_EUMVA</name>
<protein>
    <submittedName>
        <fullName evidence="1">Uncharacterized protein</fullName>
    </submittedName>
</protein>
<keyword evidence="2" id="KW-1185">Reference proteome</keyword>
<dbReference type="Proteomes" id="UP000299102">
    <property type="component" value="Unassembled WGS sequence"/>
</dbReference>
<evidence type="ECO:0000313" key="1">
    <source>
        <dbReference type="EMBL" id="GBP85433.1"/>
    </source>
</evidence>
<sequence length="140" mass="15754">MYSTTNKLCGFEFPTNDAICRYNAFRSFLLPRVPILHHCDTFVTNFTARHLASRSDIYQTSIRISRNVPKEKWKRETYTTSDTNTVHGKRHTMSDTTLKEVVGGRKKCGVSLGVSRSAAGKALHAHAQVLIPFSEQSGYS</sequence>
<organism evidence="1 2">
    <name type="scientific">Eumeta variegata</name>
    <name type="common">Bagworm moth</name>
    <name type="synonym">Eumeta japonica</name>
    <dbReference type="NCBI Taxonomy" id="151549"/>
    <lineage>
        <taxon>Eukaryota</taxon>
        <taxon>Metazoa</taxon>
        <taxon>Ecdysozoa</taxon>
        <taxon>Arthropoda</taxon>
        <taxon>Hexapoda</taxon>
        <taxon>Insecta</taxon>
        <taxon>Pterygota</taxon>
        <taxon>Neoptera</taxon>
        <taxon>Endopterygota</taxon>
        <taxon>Lepidoptera</taxon>
        <taxon>Glossata</taxon>
        <taxon>Ditrysia</taxon>
        <taxon>Tineoidea</taxon>
        <taxon>Psychidae</taxon>
        <taxon>Oiketicinae</taxon>
        <taxon>Eumeta</taxon>
    </lineage>
</organism>
<dbReference type="EMBL" id="BGZK01001736">
    <property type="protein sequence ID" value="GBP85433.1"/>
    <property type="molecule type" value="Genomic_DNA"/>
</dbReference>
<evidence type="ECO:0000313" key="2">
    <source>
        <dbReference type="Proteomes" id="UP000299102"/>
    </source>
</evidence>
<comment type="caution">
    <text evidence="1">The sequence shown here is derived from an EMBL/GenBank/DDBJ whole genome shotgun (WGS) entry which is preliminary data.</text>
</comment>